<keyword evidence="2" id="KW-1185">Reference proteome</keyword>
<sequence>MQNCAALMPSKQPDHQLVRVIGDHNPLDSLNAGSVGGLHFAGTSTPHRWHFQGFTPHGTGPTACRWKYLSGPFPFNGELFSPYQDFAVTSSIASQGHPGYSSYTVRMRFLFLALTGFTASVTAALGSNATLDSVCTVDYARTALPSDDFYTGITIDRSSVVATAVRNAEVSDQDMFPDAIFDYCNITFAYTHTGRNDTVHVTYWLPTPANFQNRFLSTGGGGYAINSGNGSLPGGIIYGAAAGITDGGFGSFATNFDTVFLIENGTANWESLFMFGYQGIHEMSVLGKQFTKQFFNMGSTKLYSYYQGCSEGGREGWSQIQRFADQWDGAITGAPAFRFSFQQVQHLYSNVVEQTLGYYPSPCELEKITNLTVSACDPLDGKTDGVVSRSDLCKLHFDLNTTIGEPYFCPASAAVTGAFASPATPAQNGTVTAQGVNVARTINNGLKDSKGRQVYFSYQPGAVSFADAATQYNATSKEWELYVSAFGAEFVTRFIQMVNLTTFPNLDGVTYDTLKAWMIEGWQRYEDTLQTTWPDLTPFHAAGGKVLHYHGESDNSIPTASSVRYYESVRKIMYPHLSYNASVAALNDWYRLFLVPGAAHCSANAMQPNGPFPQTNLAVLIDWVEKGVAPHTLNATVLAGAHKGENAQICGWPLRPLWRNGAMECVYDRASIDSWIYDLDAIKLPVY</sequence>
<evidence type="ECO:0000313" key="2">
    <source>
        <dbReference type="Proteomes" id="UP001320706"/>
    </source>
</evidence>
<protein>
    <submittedName>
        <fullName evidence="1">Uncharacterized protein</fullName>
    </submittedName>
</protein>
<gene>
    <name evidence="1" type="ORF">M8818_006429</name>
</gene>
<organism evidence="1 2">
    <name type="scientific">Zalaria obscura</name>
    <dbReference type="NCBI Taxonomy" id="2024903"/>
    <lineage>
        <taxon>Eukaryota</taxon>
        <taxon>Fungi</taxon>
        <taxon>Dikarya</taxon>
        <taxon>Ascomycota</taxon>
        <taxon>Pezizomycotina</taxon>
        <taxon>Dothideomycetes</taxon>
        <taxon>Dothideomycetidae</taxon>
        <taxon>Dothideales</taxon>
        <taxon>Zalariaceae</taxon>
        <taxon>Zalaria</taxon>
    </lineage>
</organism>
<comment type="caution">
    <text evidence="1">The sequence shown here is derived from an EMBL/GenBank/DDBJ whole genome shotgun (WGS) entry which is preliminary data.</text>
</comment>
<dbReference type="EMBL" id="JAMKPW020000040">
    <property type="protein sequence ID" value="KAK8198562.1"/>
    <property type="molecule type" value="Genomic_DNA"/>
</dbReference>
<name>A0ACC3S6F0_9PEZI</name>
<proteinExistence type="predicted"/>
<evidence type="ECO:0000313" key="1">
    <source>
        <dbReference type="EMBL" id="KAK8198562.1"/>
    </source>
</evidence>
<accession>A0ACC3S6F0</accession>
<dbReference type="Proteomes" id="UP001320706">
    <property type="component" value="Unassembled WGS sequence"/>
</dbReference>
<reference evidence="1" key="1">
    <citation type="submission" date="2024-02" db="EMBL/GenBank/DDBJ databases">
        <title>Metagenome Assembled Genome of Zalaria obscura JY119.</title>
        <authorList>
            <person name="Vighnesh L."/>
            <person name="Jagadeeshwari U."/>
            <person name="Venkata Ramana C."/>
            <person name="Sasikala C."/>
        </authorList>
    </citation>
    <scope>NUCLEOTIDE SEQUENCE</scope>
    <source>
        <strain evidence="1">JY119</strain>
    </source>
</reference>